<keyword evidence="2" id="KW-1185">Reference proteome</keyword>
<evidence type="ECO:0000313" key="1">
    <source>
        <dbReference type="EMBL" id="QDS70625.1"/>
    </source>
</evidence>
<evidence type="ECO:0000313" key="2">
    <source>
        <dbReference type="Proteomes" id="UP000316270"/>
    </source>
</evidence>
<dbReference type="STRING" id="50376.A0A517L4R4"/>
<proteinExistence type="predicted"/>
<dbReference type="AlphaFoldDB" id="A0A517L4R4"/>
<name>A0A517L4R4_9PEZI</name>
<dbReference type="OrthoDB" id="5272500at2759"/>
<protein>
    <submittedName>
        <fullName evidence="1">Uncharacterized protein</fullName>
    </submittedName>
</protein>
<organism evidence="1 2">
    <name type="scientific">Venturia effusa</name>
    <dbReference type="NCBI Taxonomy" id="50376"/>
    <lineage>
        <taxon>Eukaryota</taxon>
        <taxon>Fungi</taxon>
        <taxon>Dikarya</taxon>
        <taxon>Ascomycota</taxon>
        <taxon>Pezizomycotina</taxon>
        <taxon>Dothideomycetes</taxon>
        <taxon>Pleosporomycetidae</taxon>
        <taxon>Venturiales</taxon>
        <taxon>Venturiaceae</taxon>
        <taxon>Venturia</taxon>
    </lineage>
</organism>
<reference evidence="1 2" key="1">
    <citation type="submission" date="2019-07" db="EMBL/GenBank/DDBJ databases">
        <title>Finished genome of Venturia effusa.</title>
        <authorList>
            <person name="Young C.A."/>
            <person name="Cox M.P."/>
            <person name="Ganley A.R.D."/>
            <person name="David W.J."/>
        </authorList>
    </citation>
    <scope>NUCLEOTIDE SEQUENCE [LARGE SCALE GENOMIC DNA]</scope>
    <source>
        <strain evidence="2">albino</strain>
    </source>
</reference>
<gene>
    <name evidence="1" type="ORF">FKW77_000655</name>
</gene>
<dbReference type="EMBL" id="CP042189">
    <property type="protein sequence ID" value="QDS70625.1"/>
    <property type="molecule type" value="Genomic_DNA"/>
</dbReference>
<sequence length="318" mass="34871">MTFEHSSSSSASPLTALTPTHLATICSSPGFQILRKFLANSPYEICAQHATCSPSDLSTWLLHRDILHAIITPVVHFYTRASQLASAALCSRKYEELELAFRGDARSAFIWLQCFIHEEEDWCYTRGCPACTTLHSVSTESTIRATLAAALLSSVAPGSESTASDAGPSLPDCSSILPAYKHALHNDAFWGPGHYSTILARAQRLTAGIQDLISQCGVLEGLVSSVPPSATSGLELRRGHTIDVVVPDQDQKSREIKLKKGRMARRQARLRDEQQHMITRIAWQCWFAASMPADQRLALKAASRKGEIVGRRRTLTCP</sequence>
<accession>A0A517L4R4</accession>
<dbReference type="Proteomes" id="UP000316270">
    <property type="component" value="Chromosome 5"/>
</dbReference>